<dbReference type="SUPFAM" id="SSF46894">
    <property type="entry name" value="C-terminal effector domain of the bipartite response regulators"/>
    <property type="match status" value="1"/>
</dbReference>
<dbReference type="InterPro" id="IPR016032">
    <property type="entry name" value="Sig_transdc_resp-reg_C-effctor"/>
</dbReference>
<dbReference type="PATRIC" id="fig|362413.3.peg.2782"/>
<evidence type="ECO:0000313" key="6">
    <source>
        <dbReference type="Proteomes" id="UP000050443"/>
    </source>
</evidence>
<dbReference type="CDD" id="cd06170">
    <property type="entry name" value="LuxR_C_like"/>
    <property type="match status" value="1"/>
</dbReference>
<dbReference type="InterPro" id="IPR036388">
    <property type="entry name" value="WH-like_DNA-bd_sf"/>
</dbReference>
<dbReference type="AlphaFoldDB" id="A0A0Q0XP95"/>
<dbReference type="Pfam" id="PF00196">
    <property type="entry name" value="GerE"/>
    <property type="match status" value="1"/>
</dbReference>
<evidence type="ECO:0000259" key="4">
    <source>
        <dbReference type="PROSITE" id="PS50043"/>
    </source>
</evidence>
<dbReference type="GO" id="GO:0006355">
    <property type="term" value="P:regulation of DNA-templated transcription"/>
    <property type="evidence" value="ECO:0007669"/>
    <property type="project" value="InterPro"/>
</dbReference>
<dbReference type="SMART" id="SM00421">
    <property type="entry name" value="HTH_LUXR"/>
    <property type="match status" value="1"/>
</dbReference>
<dbReference type="PANTHER" id="PTHR44688:SF16">
    <property type="entry name" value="DNA-BINDING TRANSCRIPTIONAL ACTIVATOR DEVR_DOSR"/>
    <property type="match status" value="1"/>
</dbReference>
<sequence>MENEKRSLLSRNKIEATSEADKFQFGNYLEVVKSFAKITYQSIYVIDYEEMKFEYVSNNPLFLCGFSAEEVLEMGYEFYFNNVPTEDLQLLETINNAGFDFYDKLPNNDERKLYSISYDFHLKGKYDKPILINHKLTPLFLNQQGAVWKSLCLVSISHNKKAGNIIINKQGSDTLWKFDLSGKVWIAKNKLKLKYKELEILRLYGQGLTINQIAEKMFVSPDTIKYYRRKIFETFEVKNFTEALSFALDNKII</sequence>
<dbReference type="Gene3D" id="3.30.450.20">
    <property type="entry name" value="PAS domain"/>
    <property type="match status" value="1"/>
</dbReference>
<feature type="domain" description="HTH luxR-type" evidence="4">
    <location>
        <begin position="186"/>
        <end position="251"/>
    </location>
</feature>
<dbReference type="STRING" id="362413.RC62_2833"/>
<name>A0A0Q0XP95_9FLAO</name>
<evidence type="ECO:0000313" key="5">
    <source>
        <dbReference type="EMBL" id="KQB37667.1"/>
    </source>
</evidence>
<comment type="caution">
    <text evidence="5">The sequence shown here is derived from an EMBL/GenBank/DDBJ whole genome shotgun (WGS) entry which is preliminary data.</text>
</comment>
<keyword evidence="3" id="KW-0804">Transcription</keyword>
<reference evidence="5 6" key="1">
    <citation type="submission" date="2014-09" db="EMBL/GenBank/DDBJ databases">
        <title>Genome sequence of Flavobacterium aquidurense RC62.</title>
        <authorList>
            <person name="Kim J.F."/>
            <person name="Kwak M.-J."/>
        </authorList>
    </citation>
    <scope>NUCLEOTIDE SEQUENCE [LARGE SCALE GENOMIC DNA]</scope>
    <source>
        <strain evidence="5 6">RC62</strain>
    </source>
</reference>
<evidence type="ECO:0000256" key="3">
    <source>
        <dbReference type="ARBA" id="ARBA00023163"/>
    </source>
</evidence>
<organism evidence="5 6">
    <name type="scientific">Flavobacterium aquidurense</name>
    <dbReference type="NCBI Taxonomy" id="362413"/>
    <lineage>
        <taxon>Bacteria</taxon>
        <taxon>Pseudomonadati</taxon>
        <taxon>Bacteroidota</taxon>
        <taxon>Flavobacteriia</taxon>
        <taxon>Flavobacteriales</taxon>
        <taxon>Flavobacteriaceae</taxon>
        <taxon>Flavobacterium</taxon>
    </lineage>
</organism>
<evidence type="ECO:0000256" key="2">
    <source>
        <dbReference type="ARBA" id="ARBA00023125"/>
    </source>
</evidence>
<protein>
    <submittedName>
        <fullName evidence="5">Response regulator containing a CheY-like receiver domain and an HTH DNA-binding domain</fullName>
    </submittedName>
</protein>
<keyword evidence="2 5" id="KW-0238">DNA-binding</keyword>
<dbReference type="RefSeq" id="WP_055098396.1">
    <property type="nucleotide sequence ID" value="NZ_JRLF01000015.1"/>
</dbReference>
<dbReference type="PRINTS" id="PR00038">
    <property type="entry name" value="HTHLUXR"/>
</dbReference>
<dbReference type="GO" id="GO:0003677">
    <property type="term" value="F:DNA binding"/>
    <property type="evidence" value="ECO:0007669"/>
    <property type="project" value="UniProtKB-KW"/>
</dbReference>
<dbReference type="Proteomes" id="UP000050443">
    <property type="component" value="Unassembled WGS sequence"/>
</dbReference>
<dbReference type="EMBL" id="JRLF01000015">
    <property type="protein sequence ID" value="KQB37667.1"/>
    <property type="molecule type" value="Genomic_DNA"/>
</dbReference>
<dbReference type="InterPro" id="IPR000792">
    <property type="entry name" value="Tscrpt_reg_LuxR_C"/>
</dbReference>
<gene>
    <name evidence="5" type="ORF">RC62_2833</name>
</gene>
<dbReference type="PROSITE" id="PS50043">
    <property type="entry name" value="HTH_LUXR_2"/>
    <property type="match status" value="1"/>
</dbReference>
<keyword evidence="1" id="KW-0805">Transcription regulation</keyword>
<proteinExistence type="predicted"/>
<dbReference type="Gene3D" id="1.10.10.10">
    <property type="entry name" value="Winged helix-like DNA-binding domain superfamily/Winged helix DNA-binding domain"/>
    <property type="match status" value="1"/>
</dbReference>
<dbReference type="PANTHER" id="PTHR44688">
    <property type="entry name" value="DNA-BINDING TRANSCRIPTIONAL ACTIVATOR DEVR_DOSR"/>
    <property type="match status" value="1"/>
</dbReference>
<accession>A0A0Q0XP95</accession>
<evidence type="ECO:0000256" key="1">
    <source>
        <dbReference type="ARBA" id="ARBA00023015"/>
    </source>
</evidence>
<dbReference type="OrthoDB" id="1727128at2"/>